<protein>
    <recommendedName>
        <fullName evidence="4">HCNGP-like protein</fullName>
    </recommendedName>
</protein>
<name>A0A420IUY5_9PEZI</name>
<dbReference type="GO" id="GO:0006355">
    <property type="term" value="P:regulation of DNA-templated transcription"/>
    <property type="evidence" value="ECO:0007669"/>
    <property type="project" value="InterPro"/>
</dbReference>
<dbReference type="GO" id="GO:0005634">
    <property type="term" value="C:nucleus"/>
    <property type="evidence" value="ECO:0007669"/>
    <property type="project" value="TreeGrafter"/>
</dbReference>
<proteinExistence type="predicted"/>
<dbReference type="AlphaFoldDB" id="A0A420IUY5"/>
<feature type="compositionally biased region" description="Polar residues" evidence="1">
    <location>
        <begin position="18"/>
        <end position="41"/>
    </location>
</feature>
<evidence type="ECO:0000313" key="2">
    <source>
        <dbReference type="EMBL" id="RKF78350.1"/>
    </source>
</evidence>
<evidence type="ECO:0008006" key="4">
    <source>
        <dbReference type="Google" id="ProtNLM"/>
    </source>
</evidence>
<dbReference type="PANTHER" id="PTHR13464:SF0">
    <property type="entry name" value="SAP30-BINDING PROTEIN"/>
    <property type="match status" value="1"/>
</dbReference>
<dbReference type="Pfam" id="PF07818">
    <property type="entry name" value="HCNGP"/>
    <property type="match status" value="1"/>
</dbReference>
<reference evidence="2 3" key="1">
    <citation type="journal article" date="2018" name="BMC Genomics">
        <title>Comparative genome analyses reveal sequence features reflecting distinct modes of host-adaptation between dicot and monocot powdery mildew.</title>
        <authorList>
            <person name="Wu Y."/>
            <person name="Ma X."/>
            <person name="Pan Z."/>
            <person name="Kale S.D."/>
            <person name="Song Y."/>
            <person name="King H."/>
            <person name="Zhang Q."/>
            <person name="Presley C."/>
            <person name="Deng X."/>
            <person name="Wei C.I."/>
            <person name="Xiao S."/>
        </authorList>
    </citation>
    <scope>NUCLEOTIDE SEQUENCE [LARGE SCALE GENOMIC DNA]</scope>
    <source>
        <strain evidence="2">UMSG1</strain>
    </source>
</reference>
<dbReference type="InterPro" id="IPR012479">
    <property type="entry name" value="SAP30BP"/>
</dbReference>
<gene>
    <name evidence="2" type="ORF">GcM1_212054</name>
</gene>
<organism evidence="2 3">
    <name type="scientific">Golovinomyces cichoracearum</name>
    <dbReference type="NCBI Taxonomy" id="62708"/>
    <lineage>
        <taxon>Eukaryota</taxon>
        <taxon>Fungi</taxon>
        <taxon>Dikarya</taxon>
        <taxon>Ascomycota</taxon>
        <taxon>Pezizomycotina</taxon>
        <taxon>Leotiomycetes</taxon>
        <taxon>Erysiphales</taxon>
        <taxon>Erysiphaceae</taxon>
        <taxon>Golovinomyces</taxon>
    </lineage>
</organism>
<sequence length="229" mass="25768">MSALVCYSSSGDEDEALHQSSDSNVQNISWRHTDNEISTSEENLKKQPSFHSQQHKINDVKTPAPLIGPQFPDPVTECNFSEDAAFNALSPYSKNRAMLRNLTISKQPNYDIPPSPHGSPKKSTEAKFNHFLELKKQGVHFNQKLAKSTVLRNPSLMQNLLDFAGIDEIGQYLSTLPESQWNPSIFPKSAYKDELGESQKRILKAREDEKTKVPRETVDFIPANALKTL</sequence>
<evidence type="ECO:0000313" key="3">
    <source>
        <dbReference type="Proteomes" id="UP000285326"/>
    </source>
</evidence>
<accession>A0A420IUY5</accession>
<feature type="region of interest" description="Disordered" evidence="1">
    <location>
        <begin position="1"/>
        <end position="55"/>
    </location>
</feature>
<evidence type="ECO:0000256" key="1">
    <source>
        <dbReference type="SAM" id="MobiDB-lite"/>
    </source>
</evidence>
<dbReference type="EMBL" id="MCBS01021218">
    <property type="protein sequence ID" value="RKF78350.1"/>
    <property type="molecule type" value="Genomic_DNA"/>
</dbReference>
<dbReference type="Proteomes" id="UP000285326">
    <property type="component" value="Unassembled WGS sequence"/>
</dbReference>
<comment type="caution">
    <text evidence="2">The sequence shown here is derived from an EMBL/GenBank/DDBJ whole genome shotgun (WGS) entry which is preliminary data.</text>
</comment>
<dbReference type="PANTHER" id="PTHR13464">
    <property type="entry name" value="TRANSCRIPTIONAL REGULATOR PROTEIN HCNGP"/>
    <property type="match status" value="1"/>
</dbReference>